<evidence type="ECO:0000313" key="4">
    <source>
        <dbReference type="Proteomes" id="UP000585272"/>
    </source>
</evidence>
<protein>
    <submittedName>
        <fullName evidence="3">Uncharacterized protein YndB with AHSA1/START domain</fullName>
    </submittedName>
</protein>
<comment type="caution">
    <text evidence="3">The sequence shown here is derived from an EMBL/GenBank/DDBJ whole genome shotgun (WGS) entry which is preliminary data.</text>
</comment>
<evidence type="ECO:0000313" key="3">
    <source>
        <dbReference type="EMBL" id="MBB4660809.1"/>
    </source>
</evidence>
<dbReference type="EMBL" id="JACHNU010000001">
    <property type="protein sequence ID" value="MBB4660809.1"/>
    <property type="molecule type" value="Genomic_DNA"/>
</dbReference>
<name>A0A840I7E4_9ACTN</name>
<dbReference type="AlphaFoldDB" id="A0A840I7E4"/>
<dbReference type="InterPro" id="IPR023393">
    <property type="entry name" value="START-like_dom_sf"/>
</dbReference>
<comment type="similarity">
    <text evidence="1">Belongs to the AHA1 family.</text>
</comment>
<evidence type="ECO:0000256" key="1">
    <source>
        <dbReference type="ARBA" id="ARBA00006817"/>
    </source>
</evidence>
<organism evidence="3 4">
    <name type="scientific">Conexibacter arvalis</name>
    <dbReference type="NCBI Taxonomy" id="912552"/>
    <lineage>
        <taxon>Bacteria</taxon>
        <taxon>Bacillati</taxon>
        <taxon>Actinomycetota</taxon>
        <taxon>Thermoleophilia</taxon>
        <taxon>Solirubrobacterales</taxon>
        <taxon>Conexibacteraceae</taxon>
        <taxon>Conexibacter</taxon>
    </lineage>
</organism>
<evidence type="ECO:0000259" key="2">
    <source>
        <dbReference type="Pfam" id="PF08327"/>
    </source>
</evidence>
<keyword evidence="4" id="KW-1185">Reference proteome</keyword>
<dbReference type="Proteomes" id="UP000585272">
    <property type="component" value="Unassembled WGS sequence"/>
</dbReference>
<dbReference type="SUPFAM" id="SSF55961">
    <property type="entry name" value="Bet v1-like"/>
    <property type="match status" value="1"/>
</dbReference>
<proteinExistence type="inferred from homology"/>
<dbReference type="RefSeq" id="WP_183338434.1">
    <property type="nucleotide sequence ID" value="NZ_JACHNU010000001.1"/>
</dbReference>
<dbReference type="Pfam" id="PF08327">
    <property type="entry name" value="AHSA1"/>
    <property type="match status" value="1"/>
</dbReference>
<dbReference type="Gene3D" id="3.30.530.20">
    <property type="match status" value="1"/>
</dbReference>
<sequence>MAADQIEREVRIAAPVERVWALVTEPEHVGRWFGDAGAEIDLHPGGAMTLTWAEHGTTRCVVERVEPPHRFSYRWMLAGGEGAPTEGNSTLVEFSLRADGDETLLKVVERGFATLAIPEEERVRHHAGNVEGWRMELDELVAYARQPAAR</sequence>
<accession>A0A840I7E4</accession>
<dbReference type="InterPro" id="IPR013538">
    <property type="entry name" value="ASHA1/2-like_C"/>
</dbReference>
<reference evidence="3 4" key="1">
    <citation type="submission" date="2020-08" db="EMBL/GenBank/DDBJ databases">
        <title>Genomic Encyclopedia of Archaeal and Bacterial Type Strains, Phase II (KMG-II): from individual species to whole genera.</title>
        <authorList>
            <person name="Goeker M."/>
        </authorList>
    </citation>
    <scope>NUCLEOTIDE SEQUENCE [LARGE SCALE GENOMIC DNA]</scope>
    <source>
        <strain evidence="3 4">DSM 23288</strain>
    </source>
</reference>
<feature type="domain" description="Activator of Hsp90 ATPase homologue 1/2-like C-terminal" evidence="2">
    <location>
        <begin position="13"/>
        <end position="144"/>
    </location>
</feature>
<dbReference type="CDD" id="cd08898">
    <property type="entry name" value="SRPBCC_CalC_Aha1-like_5"/>
    <property type="match status" value="1"/>
</dbReference>
<gene>
    <name evidence="3" type="ORF">BDZ31_000382</name>
</gene>